<dbReference type="PANTHER" id="PTHR30600">
    <property type="entry name" value="CYTOCHROME C PEROXIDASE-RELATED"/>
    <property type="match status" value="1"/>
</dbReference>
<evidence type="ECO:0000256" key="3">
    <source>
        <dbReference type="ARBA" id="ARBA00023004"/>
    </source>
</evidence>
<keyword evidence="1 4" id="KW-0349">Heme</keyword>
<accession>A0ABT1Y709</accession>
<keyword evidence="2 4" id="KW-0479">Metal-binding</keyword>
<dbReference type="EMBL" id="JANPWE010000009">
    <property type="protein sequence ID" value="MCR6546657.1"/>
    <property type="molecule type" value="Genomic_DNA"/>
</dbReference>
<organism evidence="6 7">
    <name type="scientific">Dehalobacterium formicoaceticum</name>
    <dbReference type="NCBI Taxonomy" id="51515"/>
    <lineage>
        <taxon>Bacteria</taxon>
        <taxon>Bacillati</taxon>
        <taxon>Bacillota</taxon>
        <taxon>Clostridia</taxon>
        <taxon>Eubacteriales</taxon>
        <taxon>Peptococcaceae</taxon>
        <taxon>Dehalobacterium</taxon>
    </lineage>
</organism>
<evidence type="ECO:0000256" key="1">
    <source>
        <dbReference type="ARBA" id="ARBA00022617"/>
    </source>
</evidence>
<dbReference type="InterPro" id="IPR036909">
    <property type="entry name" value="Cyt_c-like_dom_sf"/>
</dbReference>
<keyword evidence="3 4" id="KW-0408">Iron</keyword>
<protein>
    <recommendedName>
        <fullName evidence="5">Cytochrome c domain-containing protein</fullName>
    </recommendedName>
</protein>
<evidence type="ECO:0000259" key="5">
    <source>
        <dbReference type="PROSITE" id="PS51007"/>
    </source>
</evidence>
<evidence type="ECO:0000256" key="2">
    <source>
        <dbReference type="ARBA" id="ARBA00022723"/>
    </source>
</evidence>
<evidence type="ECO:0000256" key="4">
    <source>
        <dbReference type="PROSITE-ProRule" id="PRU00433"/>
    </source>
</evidence>
<name>A0ABT1Y709_9FIRM</name>
<dbReference type="PROSITE" id="PS51007">
    <property type="entry name" value="CYTC"/>
    <property type="match status" value="1"/>
</dbReference>
<dbReference type="Proteomes" id="UP001524944">
    <property type="component" value="Unassembled WGS sequence"/>
</dbReference>
<dbReference type="Gene3D" id="1.10.760.10">
    <property type="entry name" value="Cytochrome c-like domain"/>
    <property type="match status" value="1"/>
</dbReference>
<evidence type="ECO:0000313" key="7">
    <source>
        <dbReference type="Proteomes" id="UP001524944"/>
    </source>
</evidence>
<dbReference type="InterPro" id="IPR051395">
    <property type="entry name" value="Cytochrome_c_Peroxidase/MauG"/>
</dbReference>
<comment type="caution">
    <text evidence="6">The sequence shown here is derived from an EMBL/GenBank/DDBJ whole genome shotgun (WGS) entry which is preliminary data.</text>
</comment>
<gene>
    <name evidence="6" type="ORF">NVS47_14235</name>
</gene>
<keyword evidence="7" id="KW-1185">Reference proteome</keyword>
<sequence>MSKRSKTMIAVFSGILILAGISGIMSMNKENESSAPTASLNDLLSIVNPQANSLSPDMEKSTPERLKNGQQIFRFDTFGDEAYWGDTLKLHQAIAGEKLGGVGPGLSPKDALAVGLKVDAQALPPSLVRQLKAGKVDLDDPANTLALLKNNAVLGVTGFFDEAGKLTSMGIQCALCHSTVDDSLAPGIGKRLDGRANRDLNVGAIISLAPNINVIADRLGVDVPTVKKVLAGWGPGKYDAVLLEDGKGFRPDGKSAATLLPPAFGLSGINLHTWTGWGSVPHWNAYVANTQMGGKGTFFDPRLNDPKKYPIAVKTGDWNIRNSPDLISSKLPDLHLYQLALTAPKAPESSYNKEAAARGETLFNGKATCARCHVPPLYSEPGWNMHTPKEMGIDAFQADRSPDNMYRTAPLAGLWTHQKGGFYHDGRFADLNEVINHYNNLFKLKLTENEKRDLREFLLSI</sequence>
<feature type="domain" description="Cytochrome c" evidence="5">
    <location>
        <begin position="354"/>
        <end position="461"/>
    </location>
</feature>
<evidence type="ECO:0000313" key="6">
    <source>
        <dbReference type="EMBL" id="MCR6546657.1"/>
    </source>
</evidence>
<dbReference type="InterPro" id="IPR009056">
    <property type="entry name" value="Cyt_c-like_dom"/>
</dbReference>
<reference evidence="6 7" key="1">
    <citation type="submission" date="2022-08" db="EMBL/GenBank/DDBJ databases">
        <title>Proteogenomics of the novel Dehalobacterium formicoaceticum strain EZ94 highlights a key role of methyltransferases during anaerobic dichloromethane degradation.</title>
        <authorList>
            <person name="Wasmund K."/>
        </authorList>
    </citation>
    <scope>NUCLEOTIDE SEQUENCE [LARGE SCALE GENOMIC DNA]</scope>
    <source>
        <strain evidence="6 7">EZ94</strain>
    </source>
</reference>
<dbReference type="SUPFAM" id="SSF46626">
    <property type="entry name" value="Cytochrome c"/>
    <property type="match status" value="1"/>
</dbReference>
<dbReference type="RefSeq" id="WP_089610887.1">
    <property type="nucleotide sequence ID" value="NZ_CP022121.1"/>
</dbReference>
<dbReference type="PANTHER" id="PTHR30600:SF9">
    <property type="entry name" value="BLR7738 PROTEIN"/>
    <property type="match status" value="1"/>
</dbReference>
<proteinExistence type="predicted"/>